<evidence type="ECO:0000256" key="1">
    <source>
        <dbReference type="SAM" id="Phobius"/>
    </source>
</evidence>
<keyword evidence="4" id="KW-1185">Reference proteome</keyword>
<feature type="transmembrane region" description="Helical" evidence="1">
    <location>
        <begin position="289"/>
        <end position="322"/>
    </location>
</feature>
<dbReference type="Pfam" id="PF25928">
    <property type="entry name" value="DUF7973"/>
    <property type="match status" value="1"/>
</dbReference>
<evidence type="ECO:0000313" key="4">
    <source>
        <dbReference type="Proteomes" id="UP000585272"/>
    </source>
</evidence>
<feature type="transmembrane region" description="Helical" evidence="1">
    <location>
        <begin position="256"/>
        <end position="277"/>
    </location>
</feature>
<proteinExistence type="predicted"/>
<evidence type="ECO:0000259" key="2">
    <source>
        <dbReference type="Pfam" id="PF25928"/>
    </source>
</evidence>
<reference evidence="3 4" key="1">
    <citation type="submission" date="2020-08" db="EMBL/GenBank/DDBJ databases">
        <title>Genomic Encyclopedia of Archaeal and Bacterial Type Strains, Phase II (KMG-II): from individual species to whole genera.</title>
        <authorList>
            <person name="Goeker M."/>
        </authorList>
    </citation>
    <scope>NUCLEOTIDE SEQUENCE [LARGE SCALE GENOMIC DNA]</scope>
    <source>
        <strain evidence="3 4">DSM 23288</strain>
    </source>
</reference>
<feature type="transmembrane region" description="Helical" evidence="1">
    <location>
        <begin position="97"/>
        <end position="114"/>
    </location>
</feature>
<keyword evidence="1" id="KW-1133">Transmembrane helix</keyword>
<evidence type="ECO:0000313" key="3">
    <source>
        <dbReference type="EMBL" id="MBB4661954.1"/>
    </source>
</evidence>
<sequence>MDFSLAVLLAAFAGGCLGALCGALIAFALTGAIVLLGVGVALAGGDVDVLGTVAFGPVFGPHVAFAGAVAAVAYAARRGYVESGRDIATPLASLGRPDPIVVGGLFGVGGYAVQQLLAELLAKSDGTGAYTDTVALAVVVSALAARFAFGSTGLLGARPTRRARPPMAGGSQEADLAFADESSGVAAEEAERVAGASPRAIDDAGGAVDGVRGRAEAPAEWVPWQRAWSQAALLGLVSGVAAAWALATVAEVDAAYAGAGTLVGFGVSASLLALLVVGASVPVTHHMTLPAAVAAGFVIAAGGTALAAIAVGALCGVLGALLGEACARVFLIHGDTHIDPPAIAIALMTTAIVLTDLAL</sequence>
<feature type="transmembrane region" description="Helical" evidence="1">
    <location>
        <begin position="53"/>
        <end position="76"/>
    </location>
</feature>
<feature type="domain" description="DUF7973" evidence="2">
    <location>
        <begin position="4"/>
        <end position="355"/>
    </location>
</feature>
<keyword evidence="1" id="KW-0812">Transmembrane</keyword>
<organism evidence="3 4">
    <name type="scientific">Conexibacter arvalis</name>
    <dbReference type="NCBI Taxonomy" id="912552"/>
    <lineage>
        <taxon>Bacteria</taxon>
        <taxon>Bacillati</taxon>
        <taxon>Actinomycetota</taxon>
        <taxon>Thermoleophilia</taxon>
        <taxon>Solirubrobacterales</taxon>
        <taxon>Conexibacteraceae</taxon>
        <taxon>Conexibacter</taxon>
    </lineage>
</organism>
<keyword evidence="1" id="KW-0472">Membrane</keyword>
<accession>A0A840ID12</accession>
<feature type="transmembrane region" description="Helical" evidence="1">
    <location>
        <begin position="231"/>
        <end position="250"/>
    </location>
</feature>
<feature type="transmembrane region" description="Helical" evidence="1">
    <location>
        <begin position="134"/>
        <end position="157"/>
    </location>
</feature>
<dbReference type="EMBL" id="JACHNU010000001">
    <property type="protein sequence ID" value="MBB4661954.1"/>
    <property type="molecule type" value="Genomic_DNA"/>
</dbReference>
<dbReference type="Proteomes" id="UP000585272">
    <property type="component" value="Unassembled WGS sequence"/>
</dbReference>
<dbReference type="InterPro" id="IPR058279">
    <property type="entry name" value="DUF7973"/>
</dbReference>
<dbReference type="AlphaFoldDB" id="A0A840ID12"/>
<comment type="caution">
    <text evidence="3">The sequence shown here is derived from an EMBL/GenBank/DDBJ whole genome shotgun (WGS) entry which is preliminary data.</text>
</comment>
<name>A0A840ID12_9ACTN</name>
<dbReference type="RefSeq" id="WP_183340557.1">
    <property type="nucleotide sequence ID" value="NZ_JACHNU010000001.1"/>
</dbReference>
<protein>
    <recommendedName>
        <fullName evidence="2">DUF7973 domain-containing protein</fullName>
    </recommendedName>
</protein>
<gene>
    <name evidence="3" type="ORF">BDZ31_001527</name>
</gene>